<protein>
    <recommendedName>
        <fullName evidence="6">Actin cytoskeleton-regulatory complex protein END3</fullName>
    </recommendedName>
    <alternativeName>
        <fullName evidence="5">Actin cytoskeleton-regulatory complex protein end3</fullName>
    </alternativeName>
    <alternativeName>
        <fullName evidence="17">Endocytosis protein 3</fullName>
    </alternativeName>
</protein>
<dbReference type="PROSITE" id="PS00018">
    <property type="entry name" value="EF_HAND_1"/>
    <property type="match status" value="1"/>
</dbReference>
<evidence type="ECO:0000259" key="21">
    <source>
        <dbReference type="PROSITE" id="PS50222"/>
    </source>
</evidence>
<evidence type="ECO:0000256" key="9">
    <source>
        <dbReference type="ARBA" id="ARBA00022583"/>
    </source>
</evidence>
<dbReference type="Pfam" id="PF12763">
    <property type="entry name" value="EH"/>
    <property type="match status" value="1"/>
</dbReference>
<dbReference type="InterPro" id="IPR018247">
    <property type="entry name" value="EF_Hand_1_Ca_BS"/>
</dbReference>
<evidence type="ECO:0000256" key="18">
    <source>
        <dbReference type="SAM" id="Coils"/>
    </source>
</evidence>
<dbReference type="EMBL" id="CP015056">
    <property type="protein sequence ID" value="QGN15395.1"/>
    <property type="molecule type" value="Genomic_DNA"/>
</dbReference>
<evidence type="ECO:0000313" key="22">
    <source>
        <dbReference type="EMBL" id="QGN15395.1"/>
    </source>
</evidence>
<evidence type="ECO:0000256" key="17">
    <source>
        <dbReference type="ARBA" id="ARBA00029684"/>
    </source>
</evidence>
<dbReference type="Proteomes" id="UP000422736">
    <property type="component" value="Chromosome 3"/>
</dbReference>
<dbReference type="Gene3D" id="1.10.238.10">
    <property type="entry name" value="EF-hand"/>
    <property type="match status" value="2"/>
</dbReference>
<feature type="region of interest" description="Disordered" evidence="19">
    <location>
        <begin position="238"/>
        <end position="271"/>
    </location>
</feature>
<keyword evidence="16" id="KW-0206">Cytoskeleton</keyword>
<keyword evidence="8" id="KW-0963">Cytoplasm</keyword>
<evidence type="ECO:0000256" key="10">
    <source>
        <dbReference type="ARBA" id="ARBA00022737"/>
    </source>
</evidence>
<feature type="compositionally biased region" description="Polar residues" evidence="19">
    <location>
        <begin position="110"/>
        <end position="126"/>
    </location>
</feature>
<dbReference type="SMART" id="SM00027">
    <property type="entry name" value="EH"/>
    <property type="match status" value="2"/>
</dbReference>
<keyword evidence="11" id="KW-0967">Endosome</keyword>
<dbReference type="InterPro" id="IPR002048">
    <property type="entry name" value="EF_hand_dom"/>
</dbReference>
<feature type="domain" description="EH" evidence="20">
    <location>
        <begin position="143"/>
        <end position="235"/>
    </location>
</feature>
<keyword evidence="10" id="KW-0677">Repeat</keyword>
<dbReference type="SUPFAM" id="SSF47473">
    <property type="entry name" value="EF-hand"/>
    <property type="match status" value="2"/>
</dbReference>
<reference evidence="22 23" key="1">
    <citation type="submission" date="2016-03" db="EMBL/GenBank/DDBJ databases">
        <title>How can Kluyveromyces marxianus grow so fast - potential evolutionary course in Saccharomyces Complex revealed by comparative genomics.</title>
        <authorList>
            <person name="Mo W."/>
            <person name="Lu W."/>
            <person name="Yang X."/>
            <person name="Qi J."/>
            <person name="Lv H."/>
        </authorList>
    </citation>
    <scope>NUCLEOTIDE SEQUENCE [LARGE SCALE GENOMIC DNA]</scope>
    <source>
        <strain evidence="22 23">FIM1</strain>
    </source>
</reference>
<feature type="domain" description="EH" evidence="20">
    <location>
        <begin position="8"/>
        <end position="98"/>
    </location>
</feature>
<feature type="domain" description="EF-hand" evidence="21">
    <location>
        <begin position="40"/>
        <end position="75"/>
    </location>
</feature>
<evidence type="ECO:0000256" key="1">
    <source>
        <dbReference type="ARBA" id="ARBA00004125"/>
    </source>
</evidence>
<accession>A0ABX6EST3</accession>
<evidence type="ECO:0000256" key="6">
    <source>
        <dbReference type="ARBA" id="ARBA00017312"/>
    </source>
</evidence>
<evidence type="ECO:0000259" key="20">
    <source>
        <dbReference type="PROSITE" id="PS50031"/>
    </source>
</evidence>
<evidence type="ECO:0000256" key="2">
    <source>
        <dbReference type="ARBA" id="ARBA00004134"/>
    </source>
</evidence>
<evidence type="ECO:0000256" key="11">
    <source>
        <dbReference type="ARBA" id="ARBA00022753"/>
    </source>
</evidence>
<name>A0ABX6EST3_KLUMA</name>
<evidence type="ECO:0000256" key="15">
    <source>
        <dbReference type="ARBA" id="ARBA00023203"/>
    </source>
</evidence>
<comment type="similarity">
    <text evidence="4">Belongs to the END3 family.</text>
</comment>
<dbReference type="InterPro" id="IPR025604">
    <property type="entry name" value="End3"/>
</dbReference>
<evidence type="ECO:0000256" key="13">
    <source>
        <dbReference type="ARBA" id="ARBA00023054"/>
    </source>
</evidence>
<evidence type="ECO:0000256" key="16">
    <source>
        <dbReference type="ARBA" id="ARBA00023212"/>
    </source>
</evidence>
<dbReference type="InterPro" id="IPR011992">
    <property type="entry name" value="EF-hand-dom_pair"/>
</dbReference>
<evidence type="ECO:0000256" key="8">
    <source>
        <dbReference type="ARBA" id="ARBA00022490"/>
    </source>
</evidence>
<evidence type="ECO:0000256" key="3">
    <source>
        <dbReference type="ARBA" id="ARBA00004413"/>
    </source>
</evidence>
<dbReference type="PANTHER" id="PTHR11216">
    <property type="entry name" value="EH DOMAIN"/>
    <property type="match status" value="1"/>
</dbReference>
<gene>
    <name evidence="22" type="primary">END3</name>
    <name evidence="22" type="ORF">FIM1_2085</name>
</gene>
<evidence type="ECO:0000256" key="5">
    <source>
        <dbReference type="ARBA" id="ARBA00013889"/>
    </source>
</evidence>
<keyword evidence="7" id="KW-1003">Cell membrane</keyword>
<evidence type="ECO:0000313" key="23">
    <source>
        <dbReference type="Proteomes" id="UP000422736"/>
    </source>
</evidence>
<evidence type="ECO:0000256" key="7">
    <source>
        <dbReference type="ARBA" id="ARBA00022475"/>
    </source>
</evidence>
<evidence type="ECO:0000256" key="19">
    <source>
        <dbReference type="SAM" id="MobiDB-lite"/>
    </source>
</evidence>
<feature type="region of interest" description="Disordered" evidence="19">
    <location>
        <begin position="106"/>
        <end position="126"/>
    </location>
</feature>
<keyword evidence="23" id="KW-1185">Reference proteome</keyword>
<organism evidence="22 23">
    <name type="scientific">Kluyveromyces marxianus</name>
    <name type="common">Yeast</name>
    <name type="synonym">Candida kefyr</name>
    <dbReference type="NCBI Taxonomy" id="4911"/>
    <lineage>
        <taxon>Eukaryota</taxon>
        <taxon>Fungi</taxon>
        <taxon>Dikarya</taxon>
        <taxon>Ascomycota</taxon>
        <taxon>Saccharomycotina</taxon>
        <taxon>Saccharomycetes</taxon>
        <taxon>Saccharomycetales</taxon>
        <taxon>Saccharomycetaceae</taxon>
        <taxon>Kluyveromyces</taxon>
    </lineage>
</organism>
<keyword evidence="14" id="KW-0472">Membrane</keyword>
<sequence length="383" mass="44368">MPKLEQFEIKKYWQIFSGLKPIDNKLNHDQVQPILFNSRLDTSILNKIWFLADIDDDDQLDFEEFVICMRMIFDMVNQNIDSVPDELPDWLIPGSKAELVKQRKKERMSGSLSDTSSVNTAPDVSTSQQETRKEVDWYISREDKTQYEAIYESAISSRDNTVSYISLSSAVRSKYINLSSQDLEKTWRLVNPKLDMSIDRDPALYFIHILRQVNDYACPIPSHLPDALKETFTKSRVPTSLSSKQGEIRKQNTSSSNSSSPSYQIPKREGTDFSVTQGTDWEVVRLQRELANIDSELSSVQQQKSMSQNNQENRMRLIKQQLEQFLQYQTKINGPNSSSQNIDIRSLRDDINNIEQQVQMLEQYLNTKKSELNNLNVEIQSLQ</sequence>
<dbReference type="Pfam" id="PF12761">
    <property type="entry name" value="End3"/>
    <property type="match status" value="1"/>
</dbReference>
<feature type="coiled-coil region" evidence="18">
    <location>
        <begin position="344"/>
        <end position="378"/>
    </location>
</feature>
<keyword evidence="13 18" id="KW-0175">Coiled coil</keyword>
<keyword evidence="9" id="KW-0254">Endocytosis</keyword>
<dbReference type="PROSITE" id="PS50222">
    <property type="entry name" value="EF_HAND_2"/>
    <property type="match status" value="1"/>
</dbReference>
<evidence type="ECO:0000256" key="12">
    <source>
        <dbReference type="ARBA" id="ARBA00022837"/>
    </source>
</evidence>
<evidence type="ECO:0000256" key="14">
    <source>
        <dbReference type="ARBA" id="ARBA00023136"/>
    </source>
</evidence>
<dbReference type="InterPro" id="IPR000261">
    <property type="entry name" value="EH_dom"/>
</dbReference>
<keyword evidence="15" id="KW-0009">Actin-binding</keyword>
<evidence type="ECO:0000256" key="4">
    <source>
        <dbReference type="ARBA" id="ARBA00009909"/>
    </source>
</evidence>
<reference evidence="22 23" key="2">
    <citation type="submission" date="2019-11" db="EMBL/GenBank/DDBJ databases">
        <authorList>
            <person name="Lu H."/>
        </authorList>
    </citation>
    <scope>NUCLEOTIDE SEQUENCE [LARGE SCALE GENOMIC DNA]</scope>
    <source>
        <strain evidence="22 23">FIM1</strain>
    </source>
</reference>
<comment type="subcellular location">
    <subcellularLocation>
        <location evidence="3">Cell membrane</location>
        <topology evidence="3">Peripheral membrane protein</topology>
        <orientation evidence="3">Cytoplasmic side</orientation>
    </subcellularLocation>
    <subcellularLocation>
        <location evidence="2">Cytoplasm</location>
        <location evidence="2">Cytoskeleton</location>
        <location evidence="2">Actin patch</location>
    </subcellularLocation>
    <subcellularLocation>
        <location evidence="1">Endosome membrane</location>
        <topology evidence="1">Peripheral membrane protein</topology>
        <orientation evidence="1">Cytoplasmic side</orientation>
    </subcellularLocation>
</comment>
<dbReference type="PROSITE" id="PS50031">
    <property type="entry name" value="EH"/>
    <property type="match status" value="2"/>
</dbReference>
<proteinExistence type="inferred from homology"/>
<keyword evidence="12" id="KW-0106">Calcium</keyword>